<dbReference type="PANTHER" id="PTHR33371">
    <property type="entry name" value="INTERMEMBRANE PHOSPHOLIPID TRANSPORT SYSTEM BINDING PROTEIN MLAD-RELATED"/>
    <property type="match status" value="1"/>
</dbReference>
<dbReference type="STRING" id="280093.SAMN05443373_10546"/>
<dbReference type="Proteomes" id="UP000237771">
    <property type="component" value="Unassembled WGS sequence"/>
</dbReference>
<evidence type="ECO:0000313" key="6">
    <source>
        <dbReference type="Proteomes" id="UP000184384"/>
    </source>
</evidence>
<dbReference type="AlphaFoldDB" id="A0A1M5NLD3"/>
<evidence type="ECO:0000256" key="2">
    <source>
        <dbReference type="SAM" id="Phobius"/>
    </source>
</evidence>
<keyword evidence="2" id="KW-0472">Membrane</keyword>
<keyword evidence="7" id="KW-1185">Reference proteome</keyword>
<dbReference type="RefSeq" id="WP_072942932.1">
    <property type="nucleotide sequence ID" value="NZ_FQWO01000005.1"/>
</dbReference>
<dbReference type="InterPro" id="IPR052336">
    <property type="entry name" value="MlaD_Phospholipid_Transporter"/>
</dbReference>
<evidence type="ECO:0000313" key="5">
    <source>
        <dbReference type="EMBL" id="SHG90322.1"/>
    </source>
</evidence>
<feature type="transmembrane region" description="Helical" evidence="2">
    <location>
        <begin position="9"/>
        <end position="31"/>
    </location>
</feature>
<feature type="coiled-coil region" evidence="1">
    <location>
        <begin position="277"/>
        <end position="304"/>
    </location>
</feature>
<evidence type="ECO:0000259" key="3">
    <source>
        <dbReference type="Pfam" id="PF02470"/>
    </source>
</evidence>
<gene>
    <name evidence="4" type="ORF">BC624_10546</name>
    <name evidence="5" type="ORF">SAMN05443373_10546</name>
</gene>
<feature type="domain" description="Mce/MlaD" evidence="3">
    <location>
        <begin position="43"/>
        <end position="115"/>
    </location>
</feature>
<protein>
    <submittedName>
        <fullName evidence="5">Phospholipid/cholesterol/gamma-HCH transport system substrate-binding protein</fullName>
    </submittedName>
</protein>
<reference evidence="5" key="1">
    <citation type="submission" date="2016-11" db="EMBL/GenBank/DDBJ databases">
        <authorList>
            <person name="Jaros S."/>
            <person name="Januszkiewicz K."/>
            <person name="Wedrychowicz H."/>
        </authorList>
    </citation>
    <scope>NUCLEOTIDE SEQUENCE [LARGE SCALE GENOMIC DNA]</scope>
    <source>
        <strain evidence="5">DSM 19729</strain>
    </source>
</reference>
<evidence type="ECO:0000313" key="7">
    <source>
        <dbReference type="Proteomes" id="UP000237771"/>
    </source>
</evidence>
<reference evidence="6" key="2">
    <citation type="submission" date="2016-11" db="EMBL/GenBank/DDBJ databases">
        <authorList>
            <person name="Varghese N."/>
            <person name="Submissions S."/>
        </authorList>
    </citation>
    <scope>NUCLEOTIDE SEQUENCE [LARGE SCALE GENOMIC DNA]</scope>
    <source>
        <strain evidence="6">DSM 19729</strain>
    </source>
</reference>
<dbReference type="Pfam" id="PF02470">
    <property type="entry name" value="MlaD"/>
    <property type="match status" value="1"/>
</dbReference>
<evidence type="ECO:0000313" key="4">
    <source>
        <dbReference type="EMBL" id="PRZ23324.1"/>
    </source>
</evidence>
<sequence length="325" mass="35646">MNESPNKRAIIVGLFIFLGLVFLLLGILMVGNLHETFKNKMQLVSLFDNVNGLQKGDNVWFSGVKIGTVGDISIHDKTHVLVSLKVEKKAQNYISKDAKVKISTDGLIGNKVIVIYGGTTHYDAVQEGDTLAVEHSLSTENILNTLQKNNENILAITTDFKAISKKLTTKEGSIGKLLHDDALYNHINLASVSLTNAAVKAKELLSSLNDFSQKLHKKGTLANELATDTLVFNSIKNSALQLHQMTQTANSLVNSLKEAGNNPKTTIGILLHDEETGASLKKTIQNLESSSQKLNEDLEAVRHNFLLKGYFKKKDKEALKNAAEK</sequence>
<name>A0A1M5NLD3_9FLAO</name>
<dbReference type="PANTHER" id="PTHR33371:SF4">
    <property type="entry name" value="INTERMEMBRANE PHOSPHOLIPID TRANSPORT SYSTEM BINDING PROTEIN MLAD"/>
    <property type="match status" value="1"/>
</dbReference>
<reference evidence="4 7" key="3">
    <citation type="submission" date="2018-03" db="EMBL/GenBank/DDBJ databases">
        <title>Genomic Encyclopedia of Archaeal and Bacterial Type Strains, Phase II (KMG-II): from individual species to whole genera.</title>
        <authorList>
            <person name="Goeker M."/>
        </authorList>
    </citation>
    <scope>NUCLEOTIDE SEQUENCE [LARGE SCALE GENOMIC DNA]</scope>
    <source>
        <strain evidence="4 7">DSM 17797</strain>
    </source>
</reference>
<evidence type="ECO:0000256" key="1">
    <source>
        <dbReference type="SAM" id="Coils"/>
    </source>
</evidence>
<dbReference type="InterPro" id="IPR003399">
    <property type="entry name" value="Mce/MlaD"/>
</dbReference>
<dbReference type="EMBL" id="PVUB01000005">
    <property type="protein sequence ID" value="PRZ23324.1"/>
    <property type="molecule type" value="Genomic_DNA"/>
</dbReference>
<keyword evidence="2" id="KW-0812">Transmembrane</keyword>
<keyword evidence="1" id="KW-0175">Coiled coil</keyword>
<dbReference type="EMBL" id="FQWO01000005">
    <property type="protein sequence ID" value="SHG90322.1"/>
    <property type="molecule type" value="Genomic_DNA"/>
</dbReference>
<dbReference type="Proteomes" id="UP000184384">
    <property type="component" value="Unassembled WGS sequence"/>
</dbReference>
<proteinExistence type="predicted"/>
<organism evidence="5 6">
    <name type="scientific">Flavobacterium granuli</name>
    <dbReference type="NCBI Taxonomy" id="280093"/>
    <lineage>
        <taxon>Bacteria</taxon>
        <taxon>Pseudomonadati</taxon>
        <taxon>Bacteroidota</taxon>
        <taxon>Flavobacteriia</taxon>
        <taxon>Flavobacteriales</taxon>
        <taxon>Flavobacteriaceae</taxon>
        <taxon>Flavobacterium</taxon>
    </lineage>
</organism>
<accession>A0A1M5NLD3</accession>
<keyword evidence="2" id="KW-1133">Transmembrane helix</keyword>
<dbReference type="OrthoDB" id="9771725at2"/>